<evidence type="ECO:0000256" key="10">
    <source>
        <dbReference type="SAM" id="Phobius"/>
    </source>
</evidence>
<reference evidence="12 13" key="2">
    <citation type="journal article" date="2015" name="Genome Announc.">
        <title>Genome Sequence of the Sulfate-Reducing Thermophilic Bacterium Thermodesulfovibrio yellowstonii Strain DSM 11347T (Phylum Nitrospirae).</title>
        <authorList>
            <person name="Bhatnagar S."/>
            <person name="Badger J.H."/>
            <person name="Madupu R."/>
            <person name="Khouri H.M."/>
            <person name="O'Connor E.M."/>
            <person name="Robb F.T."/>
            <person name="Ward N.L."/>
            <person name="Eisen J.A."/>
        </authorList>
    </citation>
    <scope>NUCLEOTIDE SEQUENCE [LARGE SCALE GENOMIC DNA]</scope>
    <source>
        <strain evidence="13">ATCC 51303 / DSM 11347 / YP87</strain>
    </source>
</reference>
<evidence type="ECO:0000256" key="8">
    <source>
        <dbReference type="ARBA" id="ARBA00022989"/>
    </source>
</evidence>
<feature type="transmembrane region" description="Helical" evidence="10">
    <location>
        <begin position="84"/>
        <end position="102"/>
    </location>
</feature>
<feature type="transmembrane region" description="Helical" evidence="10">
    <location>
        <begin position="650"/>
        <end position="671"/>
    </location>
</feature>
<dbReference type="InterPro" id="IPR050510">
    <property type="entry name" value="Cation_transp_ATPase_P-type"/>
</dbReference>
<dbReference type="Pfam" id="PF08282">
    <property type="entry name" value="Hydrolase_3"/>
    <property type="match status" value="1"/>
</dbReference>
<dbReference type="InterPro" id="IPR018303">
    <property type="entry name" value="ATPase_P-typ_P_site"/>
</dbReference>
<evidence type="ECO:0000256" key="3">
    <source>
        <dbReference type="ARBA" id="ARBA00022475"/>
    </source>
</evidence>
<gene>
    <name evidence="12" type="ordered locus">THEYE_A0525</name>
</gene>
<evidence type="ECO:0000313" key="12">
    <source>
        <dbReference type="EMBL" id="ACI20435.1"/>
    </source>
</evidence>
<dbReference type="Pfam" id="PF13246">
    <property type="entry name" value="Cation_ATPase"/>
    <property type="match status" value="1"/>
</dbReference>
<name>B5YJF3_THEYD</name>
<evidence type="ECO:0000256" key="5">
    <source>
        <dbReference type="ARBA" id="ARBA00022741"/>
    </source>
</evidence>
<dbReference type="eggNOG" id="COG0474">
    <property type="taxonomic scope" value="Bacteria"/>
</dbReference>
<dbReference type="SUPFAM" id="SSF81665">
    <property type="entry name" value="Calcium ATPase, transmembrane domain M"/>
    <property type="match status" value="1"/>
</dbReference>
<dbReference type="InterPro" id="IPR023299">
    <property type="entry name" value="ATPase_P-typ_cyto_dom_N"/>
</dbReference>
<dbReference type="PANTHER" id="PTHR43294">
    <property type="entry name" value="SODIUM/POTASSIUM-TRANSPORTING ATPASE SUBUNIT ALPHA"/>
    <property type="match status" value="1"/>
</dbReference>
<evidence type="ECO:0000259" key="11">
    <source>
        <dbReference type="SMART" id="SM00831"/>
    </source>
</evidence>
<feature type="transmembrane region" description="Helical" evidence="10">
    <location>
        <begin position="764"/>
        <end position="783"/>
    </location>
</feature>
<dbReference type="FunFam" id="3.40.50.1000:FF:000028">
    <property type="entry name" value="Calcium-transporting P-type ATPase, putative"/>
    <property type="match status" value="1"/>
</dbReference>
<dbReference type="GO" id="GO:0005886">
    <property type="term" value="C:plasma membrane"/>
    <property type="evidence" value="ECO:0007669"/>
    <property type="project" value="UniProtKB-SubCell"/>
</dbReference>
<dbReference type="HOGENOM" id="CLU_002360_3_0_0"/>
<dbReference type="STRING" id="289376.THEYE_A0525"/>
<evidence type="ECO:0000256" key="1">
    <source>
        <dbReference type="ARBA" id="ARBA00004651"/>
    </source>
</evidence>
<feature type="transmembrane region" description="Helical" evidence="10">
    <location>
        <begin position="723"/>
        <end position="744"/>
    </location>
</feature>
<keyword evidence="7" id="KW-1278">Translocase</keyword>
<dbReference type="InterPro" id="IPR023214">
    <property type="entry name" value="HAD_sf"/>
</dbReference>
<dbReference type="Proteomes" id="UP000000718">
    <property type="component" value="Chromosome"/>
</dbReference>
<comment type="subcellular location">
    <subcellularLocation>
        <location evidence="1">Cell membrane</location>
        <topology evidence="1">Multi-pass membrane protein</topology>
    </subcellularLocation>
</comment>
<organism evidence="12 13">
    <name type="scientific">Thermodesulfovibrio yellowstonii (strain ATCC 51303 / DSM 11347 / YP87)</name>
    <dbReference type="NCBI Taxonomy" id="289376"/>
    <lineage>
        <taxon>Bacteria</taxon>
        <taxon>Pseudomonadati</taxon>
        <taxon>Nitrospirota</taxon>
        <taxon>Thermodesulfovibrionia</taxon>
        <taxon>Thermodesulfovibrionales</taxon>
        <taxon>Thermodesulfovibrionaceae</taxon>
        <taxon>Thermodesulfovibrio</taxon>
    </lineage>
</organism>
<dbReference type="Pfam" id="PF00122">
    <property type="entry name" value="E1-E2_ATPase"/>
    <property type="match status" value="1"/>
</dbReference>
<protein>
    <submittedName>
        <fullName evidence="12">Sodium/potassium-transporting ATPase, alpha subunit</fullName>
    </submittedName>
</protein>
<dbReference type="PRINTS" id="PR00120">
    <property type="entry name" value="HATPASE"/>
</dbReference>
<dbReference type="EnsemblBacteria" id="ACI20435">
    <property type="protein sequence ID" value="ACI20435"/>
    <property type="gene ID" value="THEYE_A0525"/>
</dbReference>
<accession>B5YJF3</accession>
<keyword evidence="9 10" id="KW-0472">Membrane</keyword>
<evidence type="ECO:0000256" key="6">
    <source>
        <dbReference type="ARBA" id="ARBA00022840"/>
    </source>
</evidence>
<feature type="transmembrane region" description="Helical" evidence="10">
    <location>
        <begin position="51"/>
        <end position="72"/>
    </location>
</feature>
<dbReference type="Gene3D" id="3.40.1110.10">
    <property type="entry name" value="Calcium-transporting ATPase, cytoplasmic domain N"/>
    <property type="match status" value="1"/>
</dbReference>
<evidence type="ECO:0000256" key="2">
    <source>
        <dbReference type="ARBA" id="ARBA00005675"/>
    </source>
</evidence>
<dbReference type="SMART" id="SM00831">
    <property type="entry name" value="Cation_ATPase_N"/>
    <property type="match status" value="1"/>
</dbReference>
<feature type="transmembrane region" description="Helical" evidence="10">
    <location>
        <begin position="804"/>
        <end position="824"/>
    </location>
</feature>
<evidence type="ECO:0000313" key="13">
    <source>
        <dbReference type="Proteomes" id="UP000000718"/>
    </source>
</evidence>
<dbReference type="NCBIfam" id="TIGR01494">
    <property type="entry name" value="ATPase_P-type"/>
    <property type="match status" value="3"/>
</dbReference>
<dbReference type="SFLD" id="SFLDG00002">
    <property type="entry name" value="C1.7:_P-type_atpase_like"/>
    <property type="match status" value="1"/>
</dbReference>
<dbReference type="SUPFAM" id="SSF56784">
    <property type="entry name" value="HAD-like"/>
    <property type="match status" value="1"/>
</dbReference>
<dbReference type="InterPro" id="IPR059000">
    <property type="entry name" value="ATPase_P-type_domA"/>
</dbReference>
<dbReference type="InterPro" id="IPR044492">
    <property type="entry name" value="P_typ_ATPase_HD_dom"/>
</dbReference>
<feature type="domain" description="Cation-transporting P-type ATPase N-terminal" evidence="11">
    <location>
        <begin position="2"/>
        <end position="75"/>
    </location>
</feature>
<dbReference type="InterPro" id="IPR006068">
    <property type="entry name" value="ATPase_P-typ_cation-transptr_C"/>
</dbReference>
<evidence type="ECO:0000256" key="7">
    <source>
        <dbReference type="ARBA" id="ARBA00022967"/>
    </source>
</evidence>
<dbReference type="FunCoup" id="B5YJF3">
    <property type="interactions" value="190"/>
</dbReference>
<dbReference type="PRINTS" id="PR00119">
    <property type="entry name" value="CATATPASE"/>
</dbReference>
<dbReference type="SFLD" id="SFLDF00027">
    <property type="entry name" value="p-type_atpase"/>
    <property type="match status" value="1"/>
</dbReference>
<comment type="similarity">
    <text evidence="2">Belongs to the cation transport ATPase (P-type) (TC 3.A.3) family. Type IIA subfamily.</text>
</comment>
<proteinExistence type="inferred from homology"/>
<evidence type="ECO:0000256" key="9">
    <source>
        <dbReference type="ARBA" id="ARBA00023136"/>
    </source>
</evidence>
<keyword evidence="5" id="KW-0547">Nucleotide-binding</keyword>
<keyword evidence="4 10" id="KW-0812">Transmembrane</keyword>
<keyword evidence="13" id="KW-1185">Reference proteome</keyword>
<dbReference type="InterPro" id="IPR036412">
    <property type="entry name" value="HAD-like_sf"/>
</dbReference>
<keyword evidence="3" id="KW-1003">Cell membrane</keyword>
<dbReference type="InterPro" id="IPR023298">
    <property type="entry name" value="ATPase_P-typ_TM_dom_sf"/>
</dbReference>
<feature type="transmembrane region" description="Helical" evidence="10">
    <location>
        <begin position="247"/>
        <end position="267"/>
    </location>
</feature>
<dbReference type="EMBL" id="CP001147">
    <property type="protein sequence ID" value="ACI20435.1"/>
    <property type="molecule type" value="Genomic_DNA"/>
</dbReference>
<dbReference type="InParanoid" id="B5YJF3"/>
<dbReference type="SUPFAM" id="SSF81660">
    <property type="entry name" value="Metal cation-transporting ATPase, ATP-binding domain N"/>
    <property type="match status" value="1"/>
</dbReference>
<keyword evidence="8 10" id="KW-1133">Transmembrane helix</keyword>
<feature type="transmembrane region" description="Helical" evidence="10">
    <location>
        <begin position="677"/>
        <end position="699"/>
    </location>
</feature>
<dbReference type="KEGG" id="tye:THEYE_A0525"/>
<dbReference type="Gene3D" id="3.40.50.1000">
    <property type="entry name" value="HAD superfamily/HAD-like"/>
    <property type="match status" value="1"/>
</dbReference>
<dbReference type="InterPro" id="IPR008250">
    <property type="entry name" value="ATPase_P-typ_transduc_dom_A_sf"/>
</dbReference>
<dbReference type="SFLD" id="SFLDS00003">
    <property type="entry name" value="Haloacid_Dehalogenase"/>
    <property type="match status" value="1"/>
</dbReference>
<feature type="transmembrane region" description="Helical" evidence="10">
    <location>
        <begin position="273"/>
        <end position="299"/>
    </location>
</feature>
<dbReference type="Pfam" id="PF00689">
    <property type="entry name" value="Cation_ATPase_C"/>
    <property type="match status" value="1"/>
</dbReference>
<dbReference type="PATRIC" id="fig|289376.4.peg.519"/>
<dbReference type="SUPFAM" id="SSF81653">
    <property type="entry name" value="Calcium ATPase, transduction domain A"/>
    <property type="match status" value="1"/>
</dbReference>
<dbReference type="InterPro" id="IPR001757">
    <property type="entry name" value="P_typ_ATPase"/>
</dbReference>
<dbReference type="AlphaFoldDB" id="B5YJF3"/>
<dbReference type="Pfam" id="PF00690">
    <property type="entry name" value="Cation_ATPase_N"/>
    <property type="match status" value="1"/>
</dbReference>
<dbReference type="InterPro" id="IPR004014">
    <property type="entry name" value="ATPase_P-typ_cation-transptr_N"/>
</dbReference>
<dbReference type="RefSeq" id="WP_012545171.1">
    <property type="nucleotide sequence ID" value="NC_011296.1"/>
</dbReference>
<dbReference type="GO" id="GO:0005524">
    <property type="term" value="F:ATP binding"/>
    <property type="evidence" value="ECO:0007669"/>
    <property type="project" value="UniProtKB-KW"/>
</dbReference>
<dbReference type="PANTHER" id="PTHR43294:SF21">
    <property type="entry name" value="CATION TRANSPORTING ATPASE"/>
    <property type="match status" value="1"/>
</dbReference>
<dbReference type="Gene3D" id="2.70.150.10">
    <property type="entry name" value="Calcium-transporting ATPase, cytoplasmic transduction domain A"/>
    <property type="match status" value="1"/>
</dbReference>
<dbReference type="GO" id="GO:0016887">
    <property type="term" value="F:ATP hydrolysis activity"/>
    <property type="evidence" value="ECO:0007669"/>
    <property type="project" value="InterPro"/>
</dbReference>
<dbReference type="OrthoDB" id="9759222at2"/>
<keyword evidence="6" id="KW-0067">ATP-binding</keyword>
<dbReference type="Gene3D" id="1.20.1110.10">
    <property type="entry name" value="Calcium-transporting ATPase, transmembrane domain"/>
    <property type="match status" value="1"/>
</dbReference>
<feature type="transmembrane region" description="Helical" evidence="10">
    <location>
        <begin position="836"/>
        <end position="855"/>
    </location>
</feature>
<sequence length="867" mass="96382">MKITEATKEELFKLLDTSEAGLAEEESKRRLSHFGFNEIKEARRSPLILKFLNQFTHFLAIILWLAAALAFISDWIHPGEGMRHLGFAIIGVIFINAIFAFVQEYRAEKAIEKLKLMLPFYVKVIRDGAEKQILARELVPGDLIILSEGDKVPADARVIESNSLTVNNAPLTGESVPVVLTHESESGDLIPSKNIAFAGSTVVSGNGKAVVFATGMSTEFGRIAHLTQTVHIQPTPLQREIARTSRFIALVATLIGLTFFIIGHTIGRSFWENFIFAIGVIVALVPEGMLPTVTLSLALGSQRMLKRNALVKKLTSVEALGSITVICTDKTGTITHNKMEVKRLWMLNQNPETLKMLLKIAYLCNNAKFVEGQYRGDPTEVALLRYARENIGDLVSERVSEIPFDFERKRMTTVNVIDGVKLSLTKGATETVLPLCKFALINGEKVEINEEIKEKINNAYYSLMDEGLRVLCFAYSEDEPEKDMLFVGLIGLEDPPRPEVKEAINKCHEAGVRIILITGDASRTALAIAKETGLVKDAPVIIEAEEFHRMTDSELREKLKEKEILFTRMTPKDKLRIVTLLQESGQIVAVTGDGVNDAPALKKADIGVAMGSGTDVAKESAELILLDDNFTTIVNAIEEGRAIYENIRKFISYFLTSNVAELVPYIAYAIFRIPLPLTIMQILAIDLGTDILPGLALGAEKPTKEVMKQPPRSHKERLLNLKLLLRVFLILGPIEAAAGLFGYFYVLKTGEWQWGQALASNNILYMQATTACLTGIVLTQIANGFVSRSFRESVFSLGLFSNKLLLAGILVEIILQIFIVYHPVGNNIFSTYPIPLNVWLVLIPFALLLFAIEEVRKKFFNFRLKFL</sequence>
<dbReference type="PROSITE" id="PS00154">
    <property type="entry name" value="ATPASE_E1_E2"/>
    <property type="match status" value="1"/>
</dbReference>
<evidence type="ECO:0000256" key="4">
    <source>
        <dbReference type="ARBA" id="ARBA00022692"/>
    </source>
</evidence>
<reference evidence="13" key="1">
    <citation type="submission" date="2008-08" db="EMBL/GenBank/DDBJ databases">
        <title>The complete genome sequence of Thermodesulfovibrio yellowstonii strain ATCC 51303 / DSM 11347 / YP87.</title>
        <authorList>
            <person name="Dodson R.J."/>
            <person name="Durkin A.S."/>
            <person name="Wu M."/>
            <person name="Eisen J."/>
            <person name="Sutton G."/>
        </authorList>
    </citation>
    <scope>NUCLEOTIDE SEQUENCE [LARGE SCALE GENOMIC DNA]</scope>
    <source>
        <strain evidence="13">ATCC 51303 / DSM 11347 / YP87</strain>
    </source>
</reference>